<dbReference type="PANTHER" id="PTHR30469:SF15">
    <property type="entry name" value="HLYD FAMILY OF SECRETION PROTEINS"/>
    <property type="match status" value="1"/>
</dbReference>
<dbReference type="SUPFAM" id="SSF111369">
    <property type="entry name" value="HlyD-like secretion proteins"/>
    <property type="match status" value="1"/>
</dbReference>
<protein>
    <submittedName>
        <fullName evidence="6">RND family efflux transporter, MFP subunit</fullName>
    </submittedName>
</protein>
<dbReference type="Gene3D" id="2.40.30.170">
    <property type="match status" value="1"/>
</dbReference>
<evidence type="ECO:0000259" key="3">
    <source>
        <dbReference type="Pfam" id="PF25917"/>
    </source>
</evidence>
<dbReference type="RefSeq" id="WP_103907485.1">
    <property type="nucleotide sequence ID" value="NZ_CP049246.1"/>
</dbReference>
<dbReference type="PANTHER" id="PTHR30469">
    <property type="entry name" value="MULTIDRUG RESISTANCE PROTEIN MDTA"/>
    <property type="match status" value="1"/>
</dbReference>
<organism evidence="6 7">
    <name type="scientific">Sphingobacterium lactis</name>
    <dbReference type="NCBI Taxonomy" id="797291"/>
    <lineage>
        <taxon>Bacteria</taxon>
        <taxon>Pseudomonadati</taxon>
        <taxon>Bacteroidota</taxon>
        <taxon>Sphingobacteriia</taxon>
        <taxon>Sphingobacteriales</taxon>
        <taxon>Sphingobacteriaceae</taxon>
        <taxon>Sphingobacterium</taxon>
    </lineage>
</organism>
<evidence type="ECO:0000259" key="4">
    <source>
        <dbReference type="Pfam" id="PF25954"/>
    </source>
</evidence>
<dbReference type="Proteomes" id="UP000236731">
    <property type="component" value="Unassembled WGS sequence"/>
</dbReference>
<dbReference type="AlphaFoldDB" id="A0A1H6BZ77"/>
<dbReference type="Gene3D" id="2.40.50.100">
    <property type="match status" value="1"/>
</dbReference>
<evidence type="ECO:0000313" key="6">
    <source>
        <dbReference type="EMBL" id="SEG65998.1"/>
    </source>
</evidence>
<feature type="domain" description="Multidrug resistance protein MdtA-like barrel-sandwich hybrid" evidence="3">
    <location>
        <begin position="70"/>
        <end position="196"/>
    </location>
</feature>
<dbReference type="Gene3D" id="1.10.287.470">
    <property type="entry name" value="Helix hairpin bin"/>
    <property type="match status" value="1"/>
</dbReference>
<feature type="domain" description="YknX-like C-terminal permuted SH3-like" evidence="5">
    <location>
        <begin position="282"/>
        <end position="350"/>
    </location>
</feature>
<comment type="similarity">
    <text evidence="1">Belongs to the membrane fusion protein (MFP) (TC 8.A.1) family.</text>
</comment>
<dbReference type="Gene3D" id="2.40.420.20">
    <property type="match status" value="1"/>
</dbReference>
<dbReference type="NCBIfam" id="TIGR01730">
    <property type="entry name" value="RND_mfp"/>
    <property type="match status" value="1"/>
</dbReference>
<gene>
    <name evidence="6" type="ORF">SAMN05421877_11284</name>
</gene>
<keyword evidence="2" id="KW-0175">Coiled coil</keyword>
<reference evidence="7" key="1">
    <citation type="submission" date="2016-10" db="EMBL/GenBank/DDBJ databases">
        <authorList>
            <person name="Varghese N."/>
            <person name="Submissions S."/>
        </authorList>
    </citation>
    <scope>NUCLEOTIDE SEQUENCE [LARGE SCALE GENOMIC DNA]</scope>
    <source>
        <strain evidence="7">DSM 22361</strain>
    </source>
</reference>
<evidence type="ECO:0000313" key="7">
    <source>
        <dbReference type="Proteomes" id="UP000236731"/>
    </source>
</evidence>
<dbReference type="OrthoDB" id="9784685at2"/>
<dbReference type="InterPro" id="IPR058625">
    <property type="entry name" value="MdtA-like_BSH"/>
</dbReference>
<dbReference type="InterPro" id="IPR058792">
    <property type="entry name" value="Beta-barrel_RND_2"/>
</dbReference>
<evidence type="ECO:0000256" key="1">
    <source>
        <dbReference type="ARBA" id="ARBA00009477"/>
    </source>
</evidence>
<dbReference type="Pfam" id="PF25989">
    <property type="entry name" value="YknX_C"/>
    <property type="match status" value="1"/>
</dbReference>
<dbReference type="Pfam" id="PF25917">
    <property type="entry name" value="BSH_RND"/>
    <property type="match status" value="1"/>
</dbReference>
<dbReference type="InterPro" id="IPR006143">
    <property type="entry name" value="RND_pump_MFP"/>
</dbReference>
<name>A0A1H6BZ77_9SPHI</name>
<dbReference type="InterPro" id="IPR058637">
    <property type="entry name" value="YknX-like_C"/>
</dbReference>
<dbReference type="GO" id="GO:0015562">
    <property type="term" value="F:efflux transmembrane transporter activity"/>
    <property type="evidence" value="ECO:0007669"/>
    <property type="project" value="TreeGrafter"/>
</dbReference>
<evidence type="ECO:0000259" key="5">
    <source>
        <dbReference type="Pfam" id="PF25989"/>
    </source>
</evidence>
<accession>A0A1H6BZ77</accession>
<dbReference type="EMBL" id="FNUT01000012">
    <property type="protein sequence ID" value="SEG65998.1"/>
    <property type="molecule type" value="Genomic_DNA"/>
</dbReference>
<evidence type="ECO:0000256" key="2">
    <source>
        <dbReference type="SAM" id="Coils"/>
    </source>
</evidence>
<feature type="domain" description="CusB-like beta-barrel" evidence="4">
    <location>
        <begin position="203"/>
        <end position="276"/>
    </location>
</feature>
<proteinExistence type="inferred from homology"/>
<dbReference type="GO" id="GO:1990281">
    <property type="term" value="C:efflux pump complex"/>
    <property type="evidence" value="ECO:0007669"/>
    <property type="project" value="TreeGrafter"/>
</dbReference>
<dbReference type="Pfam" id="PF25954">
    <property type="entry name" value="Beta-barrel_RND_2"/>
    <property type="match status" value="1"/>
</dbReference>
<sequence>MKRAIISIVVIAAVLAAMFYILNKNKAKVAEETAVVAQKNSAVAVRIDTATNQAMNLAYQANGTFMPKQEVTVGAETGGRVVRVLVDEGSRVSAGQTLAIVEGDKLNVNVSNAQAAYDNALSNLKRYENALSTGGVTQMQVDQMRLQFESAKNNLKSAKLTAGDVTIKTSVSGIVNSRKIEPGAYVSPGTPAFDIVNVSTLKLRVNVDEKNVATLRVGQTVEVLASVYNDKTFTGRITFIAPKSDGSLNFPVEIEIANNANNDLRAGMYGTAVFGGEGTSNALVVPRTAFVGSISDNKIYVLKNGKAVETKVQSGRSFGDLIEVTSGLQSGDQVIISGQINLTDQTPVEVIK</sequence>
<keyword evidence="7" id="KW-1185">Reference proteome</keyword>
<feature type="coiled-coil region" evidence="2">
    <location>
        <begin position="110"/>
        <end position="161"/>
    </location>
</feature>